<dbReference type="SMART" id="SM00220">
    <property type="entry name" value="S_TKc"/>
    <property type="match status" value="1"/>
</dbReference>
<proteinExistence type="inferred from homology"/>
<evidence type="ECO:0000256" key="1">
    <source>
        <dbReference type="ARBA" id="ARBA00008832"/>
    </source>
</evidence>
<dbReference type="PROSITE" id="PS01351">
    <property type="entry name" value="MAPK"/>
    <property type="match status" value="1"/>
</dbReference>
<evidence type="ECO:0000256" key="8">
    <source>
        <dbReference type="ARBA" id="ARBA00022840"/>
    </source>
</evidence>
<evidence type="ECO:0000256" key="12">
    <source>
        <dbReference type="SAM" id="MobiDB-lite"/>
    </source>
</evidence>
<dbReference type="OrthoDB" id="2396at2759"/>
<name>A0A368PEC3_SETIT</name>
<dbReference type="GO" id="GO:0004707">
    <property type="term" value="F:MAP kinase activity"/>
    <property type="evidence" value="ECO:0007669"/>
    <property type="project" value="UniProtKB-EC"/>
</dbReference>
<protein>
    <recommendedName>
        <fullName evidence="2">mitogen-activated protein kinase</fullName>
        <ecNumber evidence="2">2.7.11.24</ecNumber>
    </recommendedName>
</protein>
<keyword evidence="5" id="KW-0808">Transferase</keyword>
<evidence type="ECO:0000256" key="5">
    <source>
        <dbReference type="ARBA" id="ARBA00022679"/>
    </source>
</evidence>
<gene>
    <name evidence="14" type="ORF">SETIT_J012000v2</name>
</gene>
<dbReference type="Pfam" id="PF00069">
    <property type="entry name" value="Pkinase"/>
    <property type="match status" value="1"/>
</dbReference>
<evidence type="ECO:0000256" key="6">
    <source>
        <dbReference type="ARBA" id="ARBA00022741"/>
    </source>
</evidence>
<evidence type="ECO:0000256" key="2">
    <source>
        <dbReference type="ARBA" id="ARBA00012411"/>
    </source>
</evidence>
<reference evidence="14" key="1">
    <citation type="journal article" date="2012" name="Nat. Biotechnol.">
        <title>Reference genome sequence of the model plant Setaria.</title>
        <authorList>
            <person name="Bennetzen J.L."/>
            <person name="Schmutz J."/>
            <person name="Wang H."/>
            <person name="Percifield R."/>
            <person name="Hawkins J."/>
            <person name="Pontaroli A.C."/>
            <person name="Estep M."/>
            <person name="Feng L."/>
            <person name="Vaughn J.N."/>
            <person name="Grimwood J."/>
            <person name="Jenkins J."/>
            <person name="Barry K."/>
            <person name="Lindquist E."/>
            <person name="Hellsten U."/>
            <person name="Deshpande S."/>
            <person name="Wang X."/>
            <person name="Wu X."/>
            <person name="Mitros T."/>
            <person name="Triplett J."/>
            <person name="Yang X."/>
            <person name="Ye C.Y."/>
            <person name="Mauro-Herrera M."/>
            <person name="Wang L."/>
            <person name="Li P."/>
            <person name="Sharma M."/>
            <person name="Sharma R."/>
            <person name="Ronald P.C."/>
            <person name="Panaud O."/>
            <person name="Kellogg E.A."/>
            <person name="Brutnell T.P."/>
            <person name="Doust A.N."/>
            <person name="Tuskan G.A."/>
            <person name="Rokhsar D."/>
            <person name="Devos K.M."/>
        </authorList>
    </citation>
    <scope>NUCLEOTIDE SEQUENCE [LARGE SCALE GENOMIC DNA]</scope>
    <source>
        <strain evidence="14">Yugu1</strain>
    </source>
</reference>
<dbReference type="CDD" id="cd07859">
    <property type="entry name" value="STKc_TDY_MAPK"/>
    <property type="match status" value="1"/>
</dbReference>
<feature type="compositionally biased region" description="Polar residues" evidence="12">
    <location>
        <begin position="413"/>
        <end position="423"/>
    </location>
</feature>
<evidence type="ECO:0000313" key="14">
    <source>
        <dbReference type="EMBL" id="RCU61549.1"/>
    </source>
</evidence>
<accession>A0A368PEC3</accession>
<evidence type="ECO:0000256" key="3">
    <source>
        <dbReference type="ARBA" id="ARBA00022527"/>
    </source>
</evidence>
<dbReference type="InterPro" id="IPR017441">
    <property type="entry name" value="Protein_kinase_ATP_BS"/>
</dbReference>
<organism evidence="14">
    <name type="scientific">Setaria italica</name>
    <name type="common">Foxtail millet</name>
    <name type="synonym">Panicum italicum</name>
    <dbReference type="NCBI Taxonomy" id="4555"/>
    <lineage>
        <taxon>Eukaryota</taxon>
        <taxon>Viridiplantae</taxon>
        <taxon>Streptophyta</taxon>
        <taxon>Embryophyta</taxon>
        <taxon>Tracheophyta</taxon>
        <taxon>Spermatophyta</taxon>
        <taxon>Magnoliopsida</taxon>
        <taxon>Liliopsida</taxon>
        <taxon>Poales</taxon>
        <taxon>Poaceae</taxon>
        <taxon>PACMAD clade</taxon>
        <taxon>Panicoideae</taxon>
        <taxon>Panicodae</taxon>
        <taxon>Paniceae</taxon>
        <taxon>Cenchrinae</taxon>
        <taxon>Setaria</taxon>
    </lineage>
</organism>
<comment type="similarity">
    <text evidence="1">Belongs to the protein kinase superfamily. CMGC Ser/Thr protein kinase family. MAP kinase subfamily.</text>
</comment>
<dbReference type="FunFam" id="3.30.200.20:FF:000046">
    <property type="entry name" value="Mitogen-activated protein kinase"/>
    <property type="match status" value="1"/>
</dbReference>
<keyword evidence="7" id="KW-0418">Kinase</keyword>
<dbReference type="SUPFAM" id="SSF56112">
    <property type="entry name" value="Protein kinase-like (PK-like)"/>
    <property type="match status" value="1"/>
</dbReference>
<dbReference type="GO" id="GO:0005524">
    <property type="term" value="F:ATP binding"/>
    <property type="evidence" value="ECO:0007669"/>
    <property type="project" value="UniProtKB-UniRule"/>
</dbReference>
<evidence type="ECO:0000259" key="13">
    <source>
        <dbReference type="PROSITE" id="PS50011"/>
    </source>
</evidence>
<dbReference type="FunFam" id="1.10.510.10:FF:000017">
    <property type="entry name" value="Mitogen-activated protein kinase"/>
    <property type="match status" value="1"/>
</dbReference>
<dbReference type="EC" id="2.7.11.24" evidence="2"/>
<dbReference type="PROSITE" id="PS00107">
    <property type="entry name" value="PROTEIN_KINASE_ATP"/>
    <property type="match status" value="1"/>
</dbReference>
<dbReference type="FunCoup" id="A0A368PEC3">
    <property type="interactions" value="46"/>
</dbReference>
<keyword evidence="4" id="KW-0597">Phosphoprotein</keyword>
<dbReference type="GO" id="GO:0106310">
    <property type="term" value="F:protein serine kinase activity"/>
    <property type="evidence" value="ECO:0007669"/>
    <property type="project" value="RHEA"/>
</dbReference>
<evidence type="ECO:0000256" key="7">
    <source>
        <dbReference type="ARBA" id="ARBA00022777"/>
    </source>
</evidence>
<dbReference type="InParanoid" id="A0A368PEC3"/>
<sequence length="541" mass="61907">MQNNDWRKKNAQEMNFFSEYGDVNRYEILEVIGKGSYGLVCSANDKHTGEKVAIKKIHNIFEHISDAARILREIKLLRLLRHPDIVEIKHIMLPPSKKDFKDIYVVFELMESDLHQVIKANDDLTREHYQFFLYQMLRALKYIHTANVYHRDLKPKNVLANANCKLKICDFGLARVAFSDAPTTVFWTDYVATRWYRAPELCGSFYSKYTPAIDIWSIGCIFAEVLIGKPLFPGKNVVHQLDLITDLLGTPPLDAISKVRNDKARKYLTCMRKKQPASFSQKFPKADPLALQLLRRLLAFDPKDRPSAEEALADPYFNGLAKVEREPSCQPIPKVEFEFERHRVRKEDIKELIFQEVLEYHPQLLKEYTSGTERPNFLHLSATDQFREQVTQLEENGNKSEVAPVQRKHASLPRSTVVHSASIPSKDHRHEASSSTKRVVDGSWNEQIHGVHASIAGKHSTTVRPVMSCDSKISQDMNDPRSLAPSNPWQPNIIHFPNHAVNFQNLPSMGSLLDATSPAQNMPVATPSTESRPGQLYLYMH</sequence>
<dbReference type="EMBL" id="KQ475384">
    <property type="protein sequence ID" value="RCU61549.1"/>
    <property type="molecule type" value="Genomic_DNA"/>
</dbReference>
<keyword evidence="6 11" id="KW-0547">Nucleotide-binding</keyword>
<dbReference type="Gene3D" id="1.10.510.10">
    <property type="entry name" value="Transferase(Phosphotransferase) domain 1"/>
    <property type="match status" value="1"/>
</dbReference>
<evidence type="ECO:0000256" key="9">
    <source>
        <dbReference type="ARBA" id="ARBA00047592"/>
    </source>
</evidence>
<feature type="binding site" evidence="11">
    <location>
        <position position="56"/>
    </location>
    <ligand>
        <name>ATP</name>
        <dbReference type="ChEBI" id="CHEBI:30616"/>
    </ligand>
</feature>
<dbReference type="InterPro" id="IPR011009">
    <property type="entry name" value="Kinase-like_dom_sf"/>
</dbReference>
<dbReference type="Gene3D" id="3.30.200.20">
    <property type="entry name" value="Phosphorylase Kinase, domain 1"/>
    <property type="match status" value="1"/>
</dbReference>
<dbReference type="InterPro" id="IPR050117">
    <property type="entry name" value="MAPK"/>
</dbReference>
<keyword evidence="8 11" id="KW-0067">ATP-binding</keyword>
<feature type="region of interest" description="Disordered" evidence="12">
    <location>
        <begin position="394"/>
        <end position="440"/>
    </location>
</feature>
<evidence type="ECO:0000256" key="4">
    <source>
        <dbReference type="ARBA" id="ARBA00022553"/>
    </source>
</evidence>
<feature type="domain" description="Protein kinase" evidence="13">
    <location>
        <begin position="26"/>
        <end position="317"/>
    </location>
</feature>
<dbReference type="InterPro" id="IPR000719">
    <property type="entry name" value="Prot_kinase_dom"/>
</dbReference>
<dbReference type="KEGG" id="sita:101776626"/>
<dbReference type="PROSITE" id="PS50011">
    <property type="entry name" value="PROTEIN_KINASE_DOM"/>
    <property type="match status" value="1"/>
</dbReference>
<dbReference type="STRING" id="4555.A0A368PEC3"/>
<evidence type="ECO:0000256" key="10">
    <source>
        <dbReference type="ARBA" id="ARBA00048312"/>
    </source>
</evidence>
<dbReference type="PANTHER" id="PTHR24055">
    <property type="entry name" value="MITOGEN-ACTIVATED PROTEIN KINASE"/>
    <property type="match status" value="1"/>
</dbReference>
<comment type="catalytic activity">
    <reaction evidence="9">
        <text>L-threonyl-[protein] + ATP = O-phospho-L-threonyl-[protein] + ADP + H(+)</text>
        <dbReference type="Rhea" id="RHEA:46608"/>
        <dbReference type="Rhea" id="RHEA-COMP:11060"/>
        <dbReference type="Rhea" id="RHEA-COMP:11605"/>
        <dbReference type="ChEBI" id="CHEBI:15378"/>
        <dbReference type="ChEBI" id="CHEBI:30013"/>
        <dbReference type="ChEBI" id="CHEBI:30616"/>
        <dbReference type="ChEBI" id="CHEBI:61977"/>
        <dbReference type="ChEBI" id="CHEBI:456216"/>
        <dbReference type="EC" id="2.7.11.24"/>
    </reaction>
</comment>
<dbReference type="InterPro" id="IPR003527">
    <property type="entry name" value="MAP_kinase_CS"/>
</dbReference>
<dbReference type="AlphaFoldDB" id="A0A368PEC3"/>
<evidence type="ECO:0000256" key="11">
    <source>
        <dbReference type="PROSITE-ProRule" id="PRU10141"/>
    </source>
</evidence>
<comment type="catalytic activity">
    <reaction evidence="10">
        <text>L-seryl-[protein] + ATP = O-phospho-L-seryl-[protein] + ADP + H(+)</text>
        <dbReference type="Rhea" id="RHEA:17989"/>
        <dbReference type="Rhea" id="RHEA-COMP:9863"/>
        <dbReference type="Rhea" id="RHEA-COMP:11604"/>
        <dbReference type="ChEBI" id="CHEBI:15378"/>
        <dbReference type="ChEBI" id="CHEBI:29999"/>
        <dbReference type="ChEBI" id="CHEBI:30616"/>
        <dbReference type="ChEBI" id="CHEBI:83421"/>
        <dbReference type="ChEBI" id="CHEBI:456216"/>
        <dbReference type="EC" id="2.7.11.24"/>
    </reaction>
</comment>
<reference evidence="14" key="2">
    <citation type="submission" date="2015-07" db="EMBL/GenBank/DDBJ databases">
        <authorList>
            <person name="Noorani M."/>
        </authorList>
    </citation>
    <scope>NUCLEOTIDE SEQUENCE</scope>
    <source>
        <strain evidence="14">Yugu1</strain>
    </source>
</reference>
<keyword evidence="3" id="KW-0723">Serine/threonine-protein kinase</keyword>